<dbReference type="AlphaFoldDB" id="A0A7T4PJ00"/>
<dbReference type="InterPro" id="IPR050268">
    <property type="entry name" value="NADH-dep_flavin_reductase"/>
</dbReference>
<dbReference type="Gene3D" id="2.30.110.10">
    <property type="entry name" value="Electron Transport, Fmn-binding Protein, Chain A"/>
    <property type="match status" value="1"/>
</dbReference>
<dbReference type="EMBL" id="CP065959">
    <property type="protein sequence ID" value="QQC91165.1"/>
    <property type="molecule type" value="Genomic_DNA"/>
</dbReference>
<dbReference type="SMART" id="SM00903">
    <property type="entry name" value="Flavin_Reduct"/>
    <property type="match status" value="1"/>
</dbReference>
<dbReference type="RefSeq" id="WP_198503529.1">
    <property type="nucleotide sequence ID" value="NZ_CP065959.1"/>
</dbReference>
<dbReference type="PANTHER" id="PTHR30466:SF1">
    <property type="entry name" value="FMN REDUCTASE (NADH) RUTF"/>
    <property type="match status" value="1"/>
</dbReference>
<name>A0A7T4PJ00_9ACTN</name>
<dbReference type="GO" id="GO:0010181">
    <property type="term" value="F:FMN binding"/>
    <property type="evidence" value="ECO:0007669"/>
    <property type="project" value="InterPro"/>
</dbReference>
<dbReference type="PANTHER" id="PTHR30466">
    <property type="entry name" value="FLAVIN REDUCTASE"/>
    <property type="match status" value="1"/>
</dbReference>
<dbReference type="Proteomes" id="UP000596130">
    <property type="component" value="Chromosome"/>
</dbReference>
<evidence type="ECO:0000256" key="1">
    <source>
        <dbReference type="ARBA" id="ARBA00023002"/>
    </source>
</evidence>
<accession>A0A7T4PJ00</accession>
<dbReference type="SUPFAM" id="SSF50475">
    <property type="entry name" value="FMN-binding split barrel"/>
    <property type="match status" value="1"/>
</dbReference>
<gene>
    <name evidence="3" type="ORF">I8755_24215</name>
</gene>
<dbReference type="InterPro" id="IPR002563">
    <property type="entry name" value="Flavin_Rdtase-like_dom"/>
</dbReference>
<evidence type="ECO:0000259" key="2">
    <source>
        <dbReference type="SMART" id="SM00903"/>
    </source>
</evidence>
<organism evidence="3 4">
    <name type="scientific">Streptomyces alfalfae</name>
    <dbReference type="NCBI Taxonomy" id="1642299"/>
    <lineage>
        <taxon>Bacteria</taxon>
        <taxon>Bacillati</taxon>
        <taxon>Actinomycetota</taxon>
        <taxon>Actinomycetes</taxon>
        <taxon>Kitasatosporales</taxon>
        <taxon>Streptomycetaceae</taxon>
        <taxon>Streptomyces</taxon>
    </lineage>
</organism>
<feature type="domain" description="Flavin reductase like" evidence="2">
    <location>
        <begin position="22"/>
        <end position="169"/>
    </location>
</feature>
<dbReference type="Pfam" id="PF01613">
    <property type="entry name" value="Flavin_Reduct"/>
    <property type="match status" value="1"/>
</dbReference>
<reference evidence="3 4" key="1">
    <citation type="submission" date="2020-12" db="EMBL/GenBank/DDBJ databases">
        <title>Identification and biosynthesis of polyene macrolides produced by Streptomyces alfalfae Men-myco-93-63.</title>
        <authorList>
            <person name="Liu D."/>
            <person name="Li Y."/>
            <person name="Liu L."/>
            <person name="Han X."/>
            <person name="Shen F."/>
        </authorList>
    </citation>
    <scope>NUCLEOTIDE SEQUENCE [LARGE SCALE GENOMIC DNA]</scope>
    <source>
        <strain evidence="3 4">Men-myco-93-63</strain>
    </source>
</reference>
<keyword evidence="1" id="KW-0560">Oxidoreductase</keyword>
<protein>
    <submittedName>
        <fullName evidence="3">Flavin reductase</fullName>
    </submittedName>
</protein>
<evidence type="ECO:0000313" key="4">
    <source>
        <dbReference type="Proteomes" id="UP000596130"/>
    </source>
</evidence>
<sequence>MSTLTQLRRPVRQDPAERRRALYHLASPVSVLTVGHAGVLHGTTASTVTLVSREPLLVGVAMRPGSSFARLAAAEGRFVINVLDGGQGDLARWFADSSRPDGSAQFDGLSYTDDSYAHAPRLAGALAHYTCRVHSSHRAGDGEVLLGYVVRATAQSAPPLFSYAGGLVAGPLHPARTTKETTAS</sequence>
<evidence type="ECO:0000313" key="3">
    <source>
        <dbReference type="EMBL" id="QQC91165.1"/>
    </source>
</evidence>
<dbReference type="GO" id="GO:0042602">
    <property type="term" value="F:riboflavin reductase (NADPH) activity"/>
    <property type="evidence" value="ECO:0007669"/>
    <property type="project" value="TreeGrafter"/>
</dbReference>
<proteinExistence type="predicted"/>
<dbReference type="InterPro" id="IPR012349">
    <property type="entry name" value="Split_barrel_FMN-bd"/>
</dbReference>